<sequence length="160" mass="17197">MTNPIRPTDNEARALAQSLMVNARFAALGVVTDNGAPLVTRIAFGLCPEGRPVSLVSSLSMHTRALQANPACSLLVGEPGDKGDPLTHPRLSLICRASFVRHGEDGYSELAAHYLRDHPKSKLYIDFSDFAFAQLNVIEGHLNGGFGKAFHLTAEDLGQS</sequence>
<protein>
    <submittedName>
        <fullName evidence="2">Pyridoxamine 5-phosphate oxidase</fullName>
    </submittedName>
</protein>
<dbReference type="InterPro" id="IPR055343">
    <property type="entry name" value="CREG_beta-barrel"/>
</dbReference>
<dbReference type="InterPro" id="IPR012349">
    <property type="entry name" value="Split_barrel_FMN-bd"/>
</dbReference>
<feature type="domain" description="CREG-like beta-barrel" evidence="1">
    <location>
        <begin position="8"/>
        <end position="155"/>
    </location>
</feature>
<dbReference type="GO" id="GO:0005737">
    <property type="term" value="C:cytoplasm"/>
    <property type="evidence" value="ECO:0007669"/>
    <property type="project" value="UniProtKB-ARBA"/>
</dbReference>
<dbReference type="PIRSF" id="PIRSF004633">
    <property type="entry name" value="UCP_PLP_oxd"/>
    <property type="match status" value="1"/>
</dbReference>
<comment type="caution">
    <text evidence="2">The sequence shown here is derived from an EMBL/GenBank/DDBJ whole genome shotgun (WGS) entry which is preliminary data.</text>
</comment>
<gene>
    <name evidence="2" type="ORF">GP644_16935</name>
</gene>
<reference evidence="2 3" key="1">
    <citation type="submission" date="2019-12" db="EMBL/GenBank/DDBJ databases">
        <authorList>
            <person name="Zhang Y.-J."/>
        </authorList>
    </citation>
    <scope>NUCLEOTIDE SEQUENCE [LARGE SCALE GENOMIC DNA]</scope>
    <source>
        <strain evidence="2 3">H18S-6</strain>
    </source>
</reference>
<proteinExistence type="predicted"/>
<accession>A0A6A4R911</accession>
<dbReference type="Pfam" id="PF13883">
    <property type="entry name" value="CREG_beta-barrel"/>
    <property type="match status" value="1"/>
</dbReference>
<evidence type="ECO:0000313" key="2">
    <source>
        <dbReference type="EMBL" id="KAE9628315.1"/>
    </source>
</evidence>
<dbReference type="InterPro" id="IPR014419">
    <property type="entry name" value="HutZ"/>
</dbReference>
<evidence type="ECO:0000259" key="1">
    <source>
        <dbReference type="Pfam" id="PF13883"/>
    </source>
</evidence>
<organism evidence="2 3">
    <name type="scientific">Parasedimentitalea maritima</name>
    <dbReference type="NCBI Taxonomy" id="2578117"/>
    <lineage>
        <taxon>Bacteria</taxon>
        <taxon>Pseudomonadati</taxon>
        <taxon>Pseudomonadota</taxon>
        <taxon>Alphaproteobacteria</taxon>
        <taxon>Rhodobacterales</taxon>
        <taxon>Paracoccaceae</taxon>
        <taxon>Parasedimentitalea</taxon>
    </lineage>
</organism>
<dbReference type="PANTHER" id="PTHR13343">
    <property type="entry name" value="CREG1 PROTEIN"/>
    <property type="match status" value="1"/>
</dbReference>
<dbReference type="SUPFAM" id="SSF50475">
    <property type="entry name" value="FMN-binding split barrel"/>
    <property type="match status" value="1"/>
</dbReference>
<dbReference type="RefSeq" id="WP_158980542.1">
    <property type="nucleotide sequence ID" value="NZ_WSFO01000010.1"/>
</dbReference>
<dbReference type="Gene3D" id="2.30.110.10">
    <property type="entry name" value="Electron Transport, Fmn-binding Protein, Chain A"/>
    <property type="match status" value="1"/>
</dbReference>
<dbReference type="PANTHER" id="PTHR13343:SF17">
    <property type="entry name" value="CELLULAR REPRESSOR OF E1A-STIMULATED GENES, ISOFORM A"/>
    <property type="match status" value="1"/>
</dbReference>
<evidence type="ECO:0000313" key="3">
    <source>
        <dbReference type="Proteomes" id="UP000441586"/>
    </source>
</evidence>
<name>A0A6A4R911_9RHOB</name>
<dbReference type="Proteomes" id="UP000441586">
    <property type="component" value="Unassembled WGS sequence"/>
</dbReference>
<dbReference type="EMBL" id="WSFO01000010">
    <property type="protein sequence ID" value="KAE9628315.1"/>
    <property type="molecule type" value="Genomic_DNA"/>
</dbReference>
<dbReference type="AlphaFoldDB" id="A0A6A4R911"/>